<feature type="domain" description="N-acetyltransferase" evidence="1">
    <location>
        <begin position="3"/>
        <end position="156"/>
    </location>
</feature>
<sequence>MTIELRDVTMENYFDVLNLDVKEHQKQFIATNAISLAEAYVYTKNGDFVAPLTVYDNDAIIGFVMIAYDKKIGISSGNYLLFRFMIDKNFQNQGYFKPIMDKVLDYVRTAPAGLGNKLWLSYEPENEHARSCYLSYGFKETGEIFENEVVAIYDLTIENKEKK</sequence>
<dbReference type="Gene3D" id="3.40.630.30">
    <property type="match status" value="1"/>
</dbReference>
<evidence type="ECO:0000313" key="2">
    <source>
        <dbReference type="EMBL" id="OHG61667.1"/>
    </source>
</evidence>
<dbReference type="InterPro" id="IPR027455">
    <property type="entry name" value="Sper_AcTfrase_N"/>
</dbReference>
<name>A0A1S0ZDZ1_SALET</name>
<dbReference type="PROSITE" id="PS51186">
    <property type="entry name" value="GNAT"/>
    <property type="match status" value="1"/>
</dbReference>
<comment type="caution">
    <text evidence="2">The sequence shown here is derived from an EMBL/GenBank/DDBJ whole genome shotgun (WGS) entry which is preliminary data.</text>
</comment>
<dbReference type="SUPFAM" id="SSF55729">
    <property type="entry name" value="Acyl-CoA N-acyltransferases (Nat)"/>
    <property type="match status" value="1"/>
</dbReference>
<dbReference type="Gene3D" id="1.10.287.900">
    <property type="entry name" value="The crystal structure of the spermine/spermidine acetyltransferase from enterococcus faecali"/>
    <property type="match status" value="1"/>
</dbReference>
<proteinExistence type="predicted"/>
<dbReference type="GO" id="GO:0016747">
    <property type="term" value="F:acyltransferase activity, transferring groups other than amino-acyl groups"/>
    <property type="evidence" value="ECO:0007669"/>
    <property type="project" value="InterPro"/>
</dbReference>
<organism evidence="2">
    <name type="scientific">Salmonella enterica subsp. enterica serovar Saintpaul</name>
    <dbReference type="NCBI Taxonomy" id="90105"/>
    <lineage>
        <taxon>Bacteria</taxon>
        <taxon>Pseudomonadati</taxon>
        <taxon>Pseudomonadota</taxon>
        <taxon>Gammaproteobacteria</taxon>
        <taxon>Enterobacterales</taxon>
        <taxon>Enterobacteriaceae</taxon>
        <taxon>Salmonella</taxon>
    </lineage>
</organism>
<keyword evidence="2" id="KW-0808">Transferase</keyword>
<reference evidence="2" key="1">
    <citation type="submission" date="2016-09" db="EMBL/GenBank/DDBJ databases">
        <title>Whole genome sequencing of Salmonella enterica.</title>
        <authorList>
            <person name="Bell R."/>
        </authorList>
    </citation>
    <scope>NUCLEOTIDE SEQUENCE [LARGE SCALE GENOMIC DNA]</scope>
    <source>
        <strain evidence="2">CFSAN044978</strain>
    </source>
</reference>
<dbReference type="Pfam" id="PF00583">
    <property type="entry name" value="Acetyltransf_1"/>
    <property type="match status" value="1"/>
</dbReference>
<dbReference type="AlphaFoldDB" id="A0A1S0ZDZ1"/>
<dbReference type="EMBL" id="MLZC01000017">
    <property type="protein sequence ID" value="OHG61667.1"/>
    <property type="molecule type" value="Genomic_DNA"/>
</dbReference>
<evidence type="ECO:0000259" key="1">
    <source>
        <dbReference type="PROSITE" id="PS51186"/>
    </source>
</evidence>
<accession>A0A1S0ZDZ1</accession>
<gene>
    <name evidence="2" type="ORF">A7T00_25940</name>
</gene>
<dbReference type="InterPro" id="IPR000182">
    <property type="entry name" value="GNAT_dom"/>
</dbReference>
<dbReference type="InterPro" id="IPR016181">
    <property type="entry name" value="Acyl_CoA_acyltransferase"/>
</dbReference>
<protein>
    <submittedName>
        <fullName evidence="2">N-acetyltransferase</fullName>
    </submittedName>
</protein>